<reference evidence="3" key="1">
    <citation type="submission" date="2017-12" db="EMBL/GenBank/DDBJ databases">
        <title>Gene loss provides genomic basis for host adaptation in cereal stripe rust fungi.</title>
        <authorList>
            <person name="Xia C."/>
        </authorList>
    </citation>
    <scope>NUCLEOTIDE SEQUENCE [LARGE SCALE GENOMIC DNA]</scope>
    <source>
        <strain evidence="3">93-210</strain>
    </source>
</reference>
<comment type="caution">
    <text evidence="3">The sequence shown here is derived from an EMBL/GenBank/DDBJ whole genome shotgun (WGS) entry which is preliminary data.</text>
</comment>
<evidence type="ECO:0000313" key="3">
    <source>
        <dbReference type="EMBL" id="POW04616.1"/>
    </source>
</evidence>
<dbReference type="PANTHER" id="PTHR47072">
    <property type="match status" value="1"/>
</dbReference>
<dbReference type="VEuPathDB" id="FungiDB:PSTT_10263"/>
<organism evidence="3 4">
    <name type="scientific">Puccinia striiformis</name>
    <dbReference type="NCBI Taxonomy" id="27350"/>
    <lineage>
        <taxon>Eukaryota</taxon>
        <taxon>Fungi</taxon>
        <taxon>Dikarya</taxon>
        <taxon>Basidiomycota</taxon>
        <taxon>Pucciniomycotina</taxon>
        <taxon>Pucciniomycetes</taxon>
        <taxon>Pucciniales</taxon>
        <taxon>Pucciniaceae</taxon>
        <taxon>Puccinia</taxon>
    </lineage>
</organism>
<dbReference type="PANTHER" id="PTHR47072:SF4">
    <property type="entry name" value="MYB_SANT-LIKE DOMAIN-CONTAINING PROTEIN"/>
    <property type="match status" value="1"/>
</dbReference>
<gene>
    <name evidence="3" type="ORF">PSTT_10263</name>
</gene>
<feature type="region of interest" description="Disordered" evidence="1">
    <location>
        <begin position="1"/>
        <end position="79"/>
    </location>
</feature>
<feature type="non-terminal residue" evidence="3">
    <location>
        <position position="1"/>
    </location>
</feature>
<feature type="compositionally biased region" description="Basic residues" evidence="1">
    <location>
        <begin position="26"/>
        <end position="45"/>
    </location>
</feature>
<name>A0A2S4V500_9BASI</name>
<feature type="domain" description="Myb/SANT-like" evidence="2">
    <location>
        <begin position="80"/>
        <end position="164"/>
    </location>
</feature>
<accession>A0A2S4V500</accession>
<dbReference type="EMBL" id="PKSL01000109">
    <property type="protein sequence ID" value="POW04616.1"/>
    <property type="molecule type" value="Genomic_DNA"/>
</dbReference>
<feature type="compositionally biased region" description="Acidic residues" evidence="1">
    <location>
        <begin position="51"/>
        <end position="65"/>
    </location>
</feature>
<protein>
    <recommendedName>
        <fullName evidence="2">Myb/SANT-like domain-containing protein</fullName>
    </recommendedName>
</protein>
<sequence length="280" mass="32434">KRGRKNQPVVSPKPPPESDQQGLHPKYLRSRHQPRKKTTPKKQKIRKEEFEDKDDDQEAISEENEPESRDEKKKKKKNHNWTEEQRIALLSLILDQVDLGKGTDNRNLKSEGWTAVQKRYHQLKNQKGDIRKLFRDMKFLLALSGFGWNNTTQMVTADGDTWDELIKFHRTTWLRSSLSMELMQLARRPCNLARLHPRKNPDEHNNTSSELSKWSRNLPVNHQRNVSGRTNLMVVSITDYIGFIRVVETEANAEVFISLASTTDPTTCKAWLLASASPSI</sequence>
<dbReference type="InterPro" id="IPR024752">
    <property type="entry name" value="Myb/SANT-like_dom"/>
</dbReference>
<dbReference type="AlphaFoldDB" id="A0A2S4V500"/>
<evidence type="ECO:0000313" key="4">
    <source>
        <dbReference type="Proteomes" id="UP000239156"/>
    </source>
</evidence>
<dbReference type="Proteomes" id="UP000239156">
    <property type="component" value="Unassembled WGS sequence"/>
</dbReference>
<evidence type="ECO:0000259" key="2">
    <source>
        <dbReference type="Pfam" id="PF12776"/>
    </source>
</evidence>
<dbReference type="Pfam" id="PF12776">
    <property type="entry name" value="Myb_DNA-bind_3"/>
    <property type="match status" value="1"/>
</dbReference>
<proteinExistence type="predicted"/>
<keyword evidence="4" id="KW-1185">Reference proteome</keyword>
<evidence type="ECO:0000256" key="1">
    <source>
        <dbReference type="SAM" id="MobiDB-lite"/>
    </source>
</evidence>